<reference evidence="4" key="1">
    <citation type="submission" date="2020-02" db="EMBL/GenBank/DDBJ databases">
        <authorList>
            <person name="Meier V. D."/>
        </authorList>
    </citation>
    <scope>NUCLEOTIDE SEQUENCE</scope>
    <source>
        <strain evidence="4">AVDCRST_MAG15</strain>
    </source>
</reference>
<dbReference type="Pfam" id="PF13411">
    <property type="entry name" value="MerR_1"/>
    <property type="match status" value="1"/>
</dbReference>
<dbReference type="GO" id="GO:0003677">
    <property type="term" value="F:DNA binding"/>
    <property type="evidence" value="ECO:0007669"/>
    <property type="project" value="UniProtKB-KW"/>
</dbReference>
<dbReference type="SMART" id="SM00422">
    <property type="entry name" value="HTH_MERR"/>
    <property type="match status" value="1"/>
</dbReference>
<dbReference type="InterPro" id="IPR000551">
    <property type="entry name" value="MerR-type_HTH_dom"/>
</dbReference>
<proteinExistence type="predicted"/>
<evidence type="ECO:0000256" key="2">
    <source>
        <dbReference type="SAM" id="MobiDB-lite"/>
    </source>
</evidence>
<dbReference type="InterPro" id="IPR047057">
    <property type="entry name" value="MerR_fam"/>
</dbReference>
<feature type="compositionally biased region" description="Acidic residues" evidence="2">
    <location>
        <begin position="122"/>
        <end position="132"/>
    </location>
</feature>
<dbReference type="CDD" id="cd04765">
    <property type="entry name" value="HTH_MlrA-like_sg2"/>
    <property type="match status" value="1"/>
</dbReference>
<dbReference type="GO" id="GO:0003700">
    <property type="term" value="F:DNA-binding transcription factor activity"/>
    <property type="evidence" value="ECO:0007669"/>
    <property type="project" value="InterPro"/>
</dbReference>
<keyword evidence="1" id="KW-0238">DNA-binding</keyword>
<dbReference type="PANTHER" id="PTHR30204:SF15">
    <property type="entry name" value="BLL5018 PROTEIN"/>
    <property type="match status" value="1"/>
</dbReference>
<feature type="region of interest" description="Disordered" evidence="2">
    <location>
        <begin position="119"/>
        <end position="139"/>
    </location>
</feature>
<dbReference type="PANTHER" id="PTHR30204">
    <property type="entry name" value="REDOX-CYCLING DRUG-SENSING TRANSCRIPTIONAL ACTIVATOR SOXR"/>
    <property type="match status" value="1"/>
</dbReference>
<dbReference type="AlphaFoldDB" id="A0A6J4NV05"/>
<dbReference type="Gene3D" id="1.10.1660.10">
    <property type="match status" value="1"/>
</dbReference>
<protein>
    <submittedName>
        <fullName evidence="4">Transcriptional regulator PA2737, MerR family</fullName>
    </submittedName>
</protein>
<organism evidence="4">
    <name type="scientific">uncultured Rubellimicrobium sp</name>
    <dbReference type="NCBI Taxonomy" id="543078"/>
    <lineage>
        <taxon>Bacteria</taxon>
        <taxon>Pseudomonadati</taxon>
        <taxon>Pseudomonadota</taxon>
        <taxon>Alphaproteobacteria</taxon>
        <taxon>Rhodobacterales</taxon>
        <taxon>Roseobacteraceae</taxon>
        <taxon>Rubellimicrobium</taxon>
        <taxon>environmental samples</taxon>
    </lineage>
</organism>
<dbReference type="SUPFAM" id="SSF46955">
    <property type="entry name" value="Putative DNA-binding domain"/>
    <property type="match status" value="1"/>
</dbReference>
<evidence type="ECO:0000256" key="1">
    <source>
        <dbReference type="ARBA" id="ARBA00023125"/>
    </source>
</evidence>
<sequence length="211" mass="22908">MGKSPDAFRTISEVSAQLDTPAHVLRFWESKFPQIKPVKRAGGRRYYRPDDIALLGGIKVLLHEKGMTIKGVLNLLKERGVRHVATLSALPWEGVEIDDLAEEEGPERVIVGPWSGVGAEPAESEAVDEPEQPTEPAPPSLLVGFVAATVARIAPAAEAMRETPVRSDGLARLCSALAQADRQRLRARAGQIAPLVRRLKEMRDAAAEEPS</sequence>
<dbReference type="InterPro" id="IPR009061">
    <property type="entry name" value="DNA-bd_dom_put_sf"/>
</dbReference>
<evidence type="ECO:0000259" key="3">
    <source>
        <dbReference type="SMART" id="SM00422"/>
    </source>
</evidence>
<evidence type="ECO:0000313" key="4">
    <source>
        <dbReference type="EMBL" id="CAA9397612.1"/>
    </source>
</evidence>
<name>A0A6J4NV05_9RHOB</name>
<dbReference type="EMBL" id="CADCUU010000113">
    <property type="protein sequence ID" value="CAA9397612.1"/>
    <property type="molecule type" value="Genomic_DNA"/>
</dbReference>
<gene>
    <name evidence="4" type="ORF">AVDCRST_MAG15-904</name>
</gene>
<accession>A0A6J4NV05</accession>
<feature type="domain" description="HTH merR-type" evidence="3">
    <location>
        <begin position="10"/>
        <end position="79"/>
    </location>
</feature>